<keyword evidence="3" id="KW-0378">Hydrolase</keyword>
<keyword evidence="2" id="KW-0479">Metal-binding</keyword>
<name>A0A537JYN6_9BACT</name>
<evidence type="ECO:0000256" key="6">
    <source>
        <dbReference type="SAM" id="MobiDB-lite"/>
    </source>
</evidence>
<dbReference type="GO" id="GO:0046872">
    <property type="term" value="F:metal ion binding"/>
    <property type="evidence" value="ECO:0007669"/>
    <property type="project" value="UniProtKB-KW"/>
</dbReference>
<feature type="compositionally biased region" description="Basic and acidic residues" evidence="6">
    <location>
        <begin position="232"/>
        <end position="245"/>
    </location>
</feature>
<comment type="cofactor">
    <cofactor evidence="1">
        <name>Zn(2+)</name>
        <dbReference type="ChEBI" id="CHEBI:29105"/>
    </cofactor>
</comment>
<dbReference type="InterPro" id="IPR003785">
    <property type="entry name" value="Creatininase/forma_Hydrolase"/>
</dbReference>
<dbReference type="Proteomes" id="UP000318509">
    <property type="component" value="Unassembled WGS sequence"/>
</dbReference>
<dbReference type="GO" id="GO:0009231">
    <property type="term" value="P:riboflavin biosynthetic process"/>
    <property type="evidence" value="ECO:0007669"/>
    <property type="project" value="TreeGrafter"/>
</dbReference>
<dbReference type="PANTHER" id="PTHR35005">
    <property type="entry name" value="3-DEHYDRO-SCYLLO-INOSOSE HYDROLASE"/>
    <property type="match status" value="1"/>
</dbReference>
<dbReference type="Gene3D" id="3.40.50.10310">
    <property type="entry name" value="Creatininase"/>
    <property type="match status" value="1"/>
</dbReference>
<evidence type="ECO:0000256" key="2">
    <source>
        <dbReference type="ARBA" id="ARBA00022723"/>
    </source>
</evidence>
<dbReference type="InterPro" id="IPR024087">
    <property type="entry name" value="Creatininase-like_sf"/>
</dbReference>
<reference evidence="7 8" key="1">
    <citation type="journal article" date="2019" name="Nat. Microbiol.">
        <title>Mediterranean grassland soil C-N compound turnover is dependent on rainfall and depth, and is mediated by genomically divergent microorganisms.</title>
        <authorList>
            <person name="Diamond S."/>
            <person name="Andeer P.F."/>
            <person name="Li Z."/>
            <person name="Crits-Christoph A."/>
            <person name="Burstein D."/>
            <person name="Anantharaman K."/>
            <person name="Lane K.R."/>
            <person name="Thomas B.C."/>
            <person name="Pan C."/>
            <person name="Northen T.R."/>
            <person name="Banfield J.F."/>
        </authorList>
    </citation>
    <scope>NUCLEOTIDE SEQUENCE [LARGE SCALE GENOMIC DNA]</scope>
    <source>
        <strain evidence="7">NP_3</strain>
    </source>
</reference>
<accession>A0A537JYN6</accession>
<dbReference type="AlphaFoldDB" id="A0A537JYN6"/>
<comment type="caution">
    <text evidence="7">The sequence shown here is derived from an EMBL/GenBank/DDBJ whole genome shotgun (WGS) entry which is preliminary data.</text>
</comment>
<evidence type="ECO:0000313" key="8">
    <source>
        <dbReference type="Proteomes" id="UP000318509"/>
    </source>
</evidence>
<dbReference type="PANTHER" id="PTHR35005:SF1">
    <property type="entry name" value="2-AMINO-5-FORMYLAMINO-6-RIBOSYLAMINOPYRIMIDIN-4(3H)-ONE 5'-MONOPHOSPHATE DEFORMYLASE"/>
    <property type="match status" value="1"/>
</dbReference>
<evidence type="ECO:0000256" key="3">
    <source>
        <dbReference type="ARBA" id="ARBA00022801"/>
    </source>
</evidence>
<feature type="region of interest" description="Disordered" evidence="6">
    <location>
        <begin position="226"/>
        <end position="245"/>
    </location>
</feature>
<evidence type="ECO:0000256" key="5">
    <source>
        <dbReference type="ARBA" id="ARBA00024029"/>
    </source>
</evidence>
<dbReference type="Pfam" id="PF02633">
    <property type="entry name" value="Creatininase"/>
    <property type="match status" value="2"/>
</dbReference>
<dbReference type="SUPFAM" id="SSF102215">
    <property type="entry name" value="Creatininase"/>
    <property type="match status" value="1"/>
</dbReference>
<evidence type="ECO:0000313" key="7">
    <source>
        <dbReference type="EMBL" id="TMI88614.1"/>
    </source>
</evidence>
<keyword evidence="4" id="KW-0862">Zinc</keyword>
<dbReference type="GO" id="GO:0016811">
    <property type="term" value="F:hydrolase activity, acting on carbon-nitrogen (but not peptide) bonds, in linear amides"/>
    <property type="evidence" value="ECO:0007669"/>
    <property type="project" value="TreeGrafter"/>
</dbReference>
<dbReference type="EMBL" id="VBAK01000137">
    <property type="protein sequence ID" value="TMI88614.1"/>
    <property type="molecule type" value="Genomic_DNA"/>
</dbReference>
<protein>
    <submittedName>
        <fullName evidence="7">Creatininase family protein</fullName>
    </submittedName>
</protein>
<organism evidence="7 8">
    <name type="scientific">Candidatus Segetimicrobium genomatis</name>
    <dbReference type="NCBI Taxonomy" id="2569760"/>
    <lineage>
        <taxon>Bacteria</taxon>
        <taxon>Bacillati</taxon>
        <taxon>Candidatus Sysuimicrobiota</taxon>
        <taxon>Candidatus Sysuimicrobiia</taxon>
        <taxon>Candidatus Sysuimicrobiales</taxon>
        <taxon>Candidatus Segetimicrobiaceae</taxon>
        <taxon>Candidatus Segetimicrobium</taxon>
    </lineage>
</organism>
<gene>
    <name evidence="7" type="ORF">E6H00_11935</name>
</gene>
<comment type="similarity">
    <text evidence="5">Belongs to the creatininase superfamily.</text>
</comment>
<evidence type="ECO:0000256" key="4">
    <source>
        <dbReference type="ARBA" id="ARBA00022833"/>
    </source>
</evidence>
<evidence type="ECO:0000256" key="1">
    <source>
        <dbReference type="ARBA" id="ARBA00001947"/>
    </source>
</evidence>
<sequence>MRRIEYELMRPPDIVKERDRVPLAFVPIGPLEWHGPHLPLGTDGLHAHEVAVEVARRIGGIVLPTYFVGTETVRLNDQQAQGLAVLGFNGTERVVGMDFPEFPVKSLYFEEGVFAVTVREILRLLKADGYKLVVIVNGHGAVNHQRTLRRLAAEESERPTVRVEYTMAFLPGAPPLSDPGHAEKIETSLMMAMRPELVDVASLPPTDVPLRYRDYGVVDGKAFDGNPTPDFTLRREADPRDAAPDLGRKVLNAEVDRLAEIVSAHLRSMGLGNRD</sequence>
<proteinExistence type="inferred from homology"/>